<accession>A0A6H1Q1M1</accession>
<feature type="transmembrane region" description="Helical" evidence="5">
    <location>
        <begin position="205"/>
        <end position="227"/>
    </location>
</feature>
<evidence type="ECO:0000313" key="8">
    <source>
        <dbReference type="Proteomes" id="UP000501094"/>
    </source>
</evidence>
<dbReference type="EMBL" id="CP038852">
    <property type="protein sequence ID" value="QIZ20596.1"/>
    <property type="molecule type" value="Genomic_DNA"/>
</dbReference>
<dbReference type="AlphaFoldDB" id="A0A6H1Q1M1"/>
<dbReference type="PANTHER" id="PTHR43879:SF1">
    <property type="entry name" value="GLUCOSE IMPORT SYSTEM PERMEASE PROTEIN GLCU"/>
    <property type="match status" value="1"/>
</dbReference>
<name>A0A6H1Q1M1_9PROT</name>
<keyword evidence="3 5" id="KW-1133">Transmembrane helix</keyword>
<feature type="transmembrane region" description="Helical" evidence="5">
    <location>
        <begin position="21"/>
        <end position="39"/>
    </location>
</feature>
<dbReference type="KEGG" id="peg:E5R92_02195"/>
<keyword evidence="2 5" id="KW-0812">Transmembrane</keyword>
<evidence type="ECO:0000256" key="4">
    <source>
        <dbReference type="ARBA" id="ARBA00023136"/>
    </source>
</evidence>
<dbReference type="Proteomes" id="UP000501094">
    <property type="component" value="Chromosome"/>
</dbReference>
<feature type="transmembrane region" description="Helical" evidence="5">
    <location>
        <begin position="161"/>
        <end position="184"/>
    </location>
</feature>
<dbReference type="PANTHER" id="PTHR43879">
    <property type="entry name" value="ABC TRANSPORTER PERMEASE PROTEIN"/>
    <property type="match status" value="1"/>
</dbReference>
<dbReference type="GO" id="GO:0055085">
    <property type="term" value="P:transmembrane transport"/>
    <property type="evidence" value="ECO:0007669"/>
    <property type="project" value="InterPro"/>
</dbReference>
<proteinExistence type="inferred from homology"/>
<dbReference type="PROSITE" id="PS50928">
    <property type="entry name" value="ABC_TM1"/>
    <property type="match status" value="1"/>
</dbReference>
<gene>
    <name evidence="7" type="ORF">E5R92_02195</name>
</gene>
<feature type="transmembrane region" description="Helical" evidence="5">
    <location>
        <begin position="129"/>
        <end position="149"/>
    </location>
</feature>
<organism evidence="7 8">
    <name type="scientific">Candidatus Pelagibacter giovannonii</name>
    <dbReference type="NCBI Taxonomy" id="2563896"/>
    <lineage>
        <taxon>Bacteria</taxon>
        <taxon>Pseudomonadati</taxon>
        <taxon>Pseudomonadota</taxon>
        <taxon>Alphaproteobacteria</taxon>
        <taxon>Candidatus Pelagibacterales</taxon>
        <taxon>Candidatus Pelagibacteraceae</taxon>
        <taxon>Candidatus Pelagibacter</taxon>
    </lineage>
</organism>
<evidence type="ECO:0000259" key="6">
    <source>
        <dbReference type="PROSITE" id="PS50928"/>
    </source>
</evidence>
<keyword evidence="5" id="KW-0813">Transport</keyword>
<evidence type="ECO:0000256" key="2">
    <source>
        <dbReference type="ARBA" id="ARBA00022692"/>
    </source>
</evidence>
<dbReference type="InterPro" id="IPR035906">
    <property type="entry name" value="MetI-like_sf"/>
</dbReference>
<evidence type="ECO:0000256" key="5">
    <source>
        <dbReference type="RuleBase" id="RU363032"/>
    </source>
</evidence>
<keyword evidence="8" id="KW-1185">Reference proteome</keyword>
<dbReference type="CDD" id="cd06261">
    <property type="entry name" value="TM_PBP2"/>
    <property type="match status" value="1"/>
</dbReference>
<evidence type="ECO:0000256" key="3">
    <source>
        <dbReference type="ARBA" id="ARBA00022989"/>
    </source>
</evidence>
<feature type="domain" description="ABC transmembrane type-1" evidence="6">
    <location>
        <begin position="93"/>
        <end position="285"/>
    </location>
</feature>
<feature type="transmembrane region" description="Helical" evidence="5">
    <location>
        <begin position="99"/>
        <end position="117"/>
    </location>
</feature>
<sequence>MQDKETLKLNKLEANSKRKNTIYRWILYSMLGIFVFYYLTPLYVMIVTSFKTMPEIRQGNLFSLPSSLRFEAWKQAWDGTGYTGGDVFLKPYFWNSIKLVVPAVVISTLFGAINGYALTKWRFKGDSYIFLLFLFGTFIPYQAILLPMARTLGVLGISNSINGLILVHVVYGICFTTLFCRNYYVSISDEMVRAARIDGAGFFKIFFKIILPISIPILVVTVIWQFTQVWNDFLFGATFSFGESAPIQVALNNLVLTGTATKRYNVDMAAAIITGIPTLIVYILAGNYFIKGLTAGSVKG</sequence>
<comment type="similarity">
    <text evidence="5">Belongs to the binding-protein-dependent transport system permease family.</text>
</comment>
<dbReference type="SUPFAM" id="SSF161098">
    <property type="entry name" value="MetI-like"/>
    <property type="match status" value="1"/>
</dbReference>
<protein>
    <submittedName>
        <fullName evidence="7">Carbohydrate ABC transporter permease</fullName>
    </submittedName>
</protein>
<keyword evidence="4 5" id="KW-0472">Membrane</keyword>
<evidence type="ECO:0000256" key="1">
    <source>
        <dbReference type="ARBA" id="ARBA00004651"/>
    </source>
</evidence>
<dbReference type="Gene3D" id="1.10.3720.10">
    <property type="entry name" value="MetI-like"/>
    <property type="match status" value="1"/>
</dbReference>
<evidence type="ECO:0000313" key="7">
    <source>
        <dbReference type="EMBL" id="QIZ20596.1"/>
    </source>
</evidence>
<comment type="subcellular location">
    <subcellularLocation>
        <location evidence="1 5">Cell membrane</location>
        <topology evidence="1 5">Multi-pass membrane protein</topology>
    </subcellularLocation>
</comment>
<dbReference type="RefSeq" id="WP_168606483.1">
    <property type="nucleotide sequence ID" value="NZ_CP038852.1"/>
</dbReference>
<dbReference type="Pfam" id="PF00528">
    <property type="entry name" value="BPD_transp_1"/>
    <property type="match status" value="1"/>
</dbReference>
<reference evidence="7 8" key="1">
    <citation type="journal article" date="2020" name="Nat. Microbiol.">
        <title>Lysogenic host-virus interactions in SAR11 marine bacteria.</title>
        <authorList>
            <person name="Morris R.M."/>
            <person name="Cain K.R."/>
            <person name="Hvorecny K.L."/>
            <person name="Kollman J.M."/>
        </authorList>
    </citation>
    <scope>NUCLEOTIDE SEQUENCE [LARGE SCALE GENOMIC DNA]</scope>
    <source>
        <strain evidence="7 8">NP1</strain>
    </source>
</reference>
<dbReference type="GO" id="GO:0005886">
    <property type="term" value="C:plasma membrane"/>
    <property type="evidence" value="ECO:0007669"/>
    <property type="project" value="UniProtKB-SubCell"/>
</dbReference>
<dbReference type="InterPro" id="IPR000515">
    <property type="entry name" value="MetI-like"/>
</dbReference>
<feature type="transmembrane region" description="Helical" evidence="5">
    <location>
        <begin position="268"/>
        <end position="290"/>
    </location>
</feature>